<evidence type="ECO:0000256" key="4">
    <source>
        <dbReference type="SAM" id="SignalP"/>
    </source>
</evidence>
<dbReference type="InterPro" id="IPR050263">
    <property type="entry name" value="Bact_Fimbrial_Adh_Pro"/>
</dbReference>
<dbReference type="Gene3D" id="2.60.40.1090">
    <property type="entry name" value="Fimbrial-type adhesion domain"/>
    <property type="match status" value="1"/>
</dbReference>
<protein>
    <submittedName>
        <fullName evidence="6">Fimbrial protein</fullName>
    </submittedName>
    <submittedName>
        <fullName evidence="7">Minor fimbrial subunit</fullName>
    </submittedName>
</protein>
<feature type="chain" id="PRO_5022925773" evidence="4">
    <location>
        <begin position="28"/>
        <end position="332"/>
    </location>
</feature>
<dbReference type="PROSITE" id="PS51257">
    <property type="entry name" value="PROKAR_LIPOPROTEIN"/>
    <property type="match status" value="1"/>
</dbReference>
<sequence length="332" mass="35953">MERNRVVVMLSALIGLMLLLGCTQVMAACSGCNQTINLTLVDTLDAQTNTPGKTKTSSAFTVGRFDSSFAGQTSTSFTNINGSLPPYGTAPSDWVYQRVDDYLSVAVRLSQTCGYIYAPFNRQSWESHTCQPFDYLPTHWAPTTWESSLKINRKMIGGTYQKNIFLGAWGGCQGLCAAPTETFANVYLSYNINVPENCELNAGDIVTVDFGKVPTRAFKTAGAKAEGVNPQTRSIALQCSNIEQQASLTMRVEADKVNGNIVVSDNPDVGFVVTDGRSNPLTPNLSTSVIPFKMDSSGRADVVIKTYPASVTGQQPTEGPVSSRAYLRVDFQ</sequence>
<dbReference type="Proteomes" id="UP000325296">
    <property type="component" value="Unassembled WGS sequence"/>
</dbReference>
<reference evidence="7 8" key="1">
    <citation type="submission" date="2016-10" db="EMBL/GenBank/DDBJ databases">
        <authorList>
            <person name="Varghese N."/>
            <person name="Submissions S."/>
        </authorList>
    </citation>
    <scope>NUCLEOTIDE SEQUENCE [LARGE SCALE GENOMIC DNA]</scope>
    <source>
        <strain evidence="7 8">BS2771</strain>
    </source>
</reference>
<dbReference type="GO" id="GO:0043709">
    <property type="term" value="P:cell adhesion involved in single-species biofilm formation"/>
    <property type="evidence" value="ECO:0007669"/>
    <property type="project" value="TreeGrafter"/>
</dbReference>
<dbReference type="EMBL" id="VUOL01000001">
    <property type="protein sequence ID" value="KAA2233667.1"/>
    <property type="molecule type" value="Genomic_DNA"/>
</dbReference>
<evidence type="ECO:0000313" key="8">
    <source>
        <dbReference type="Proteomes" id="UP000199620"/>
    </source>
</evidence>
<evidence type="ECO:0000256" key="2">
    <source>
        <dbReference type="ARBA" id="ARBA00022729"/>
    </source>
</evidence>
<accession>A0A5B2V667</accession>
<dbReference type="Proteomes" id="UP000199620">
    <property type="component" value="Chromosome I"/>
</dbReference>
<keyword evidence="3" id="KW-0281">Fimbrium</keyword>
<evidence type="ECO:0000256" key="1">
    <source>
        <dbReference type="ARBA" id="ARBA00004561"/>
    </source>
</evidence>
<dbReference type="GO" id="GO:0009289">
    <property type="term" value="C:pilus"/>
    <property type="evidence" value="ECO:0007669"/>
    <property type="project" value="UniProtKB-SubCell"/>
</dbReference>
<dbReference type="EMBL" id="LT629800">
    <property type="protein sequence ID" value="SDU93452.1"/>
    <property type="molecule type" value="Genomic_DNA"/>
</dbReference>
<dbReference type="SUPFAM" id="SSF49401">
    <property type="entry name" value="Bacterial adhesins"/>
    <property type="match status" value="1"/>
</dbReference>
<comment type="subcellular location">
    <subcellularLocation>
        <location evidence="1">Fimbrium</location>
    </subcellularLocation>
</comment>
<dbReference type="InterPro" id="IPR000259">
    <property type="entry name" value="Adhesion_dom_fimbrial"/>
</dbReference>
<dbReference type="InterPro" id="IPR036937">
    <property type="entry name" value="Adhesion_dom_fimbrial_sf"/>
</dbReference>
<evidence type="ECO:0000259" key="5">
    <source>
        <dbReference type="Pfam" id="PF00419"/>
    </source>
</evidence>
<reference evidence="6 9" key="2">
    <citation type="submission" date="2019-09" db="EMBL/GenBank/DDBJ databases">
        <title>Draft genome sequence of Pseudomonas brenneri CCUG 51514(T).</title>
        <authorList>
            <person name="Tunovic T."/>
            <person name="Pineiro-Iglesias B."/>
            <person name="Unosson C."/>
            <person name="Inganas E."/>
            <person name="Ohlen M."/>
            <person name="Cardew S."/>
            <person name="Jensie-Markopoulos S."/>
            <person name="Salva-Serra F."/>
            <person name="Jaen-Luchoro D."/>
            <person name="Svensson-Stadler L."/>
            <person name="Chun J."/>
            <person name="Moore E."/>
        </authorList>
    </citation>
    <scope>NUCLEOTIDE SEQUENCE [LARGE SCALE GENOMIC DNA]</scope>
    <source>
        <strain evidence="6 9">CCUG 51514</strain>
    </source>
</reference>
<evidence type="ECO:0000313" key="7">
    <source>
        <dbReference type="EMBL" id="SDU93452.1"/>
    </source>
</evidence>
<feature type="signal peptide" evidence="4">
    <location>
        <begin position="1"/>
        <end position="27"/>
    </location>
</feature>
<feature type="domain" description="Fimbrial-type adhesion" evidence="5">
    <location>
        <begin position="188"/>
        <end position="332"/>
    </location>
</feature>
<gene>
    <name evidence="6" type="ORF">F1720_01155</name>
    <name evidence="7" type="ORF">SAMN04490181_1784</name>
</gene>
<dbReference type="InterPro" id="IPR008966">
    <property type="entry name" value="Adhesion_dom_sf"/>
</dbReference>
<keyword evidence="8" id="KW-1185">Reference proteome</keyword>
<evidence type="ECO:0000313" key="6">
    <source>
        <dbReference type="EMBL" id="KAA2233667.1"/>
    </source>
</evidence>
<dbReference type="Pfam" id="PF00419">
    <property type="entry name" value="Fimbrial"/>
    <property type="match status" value="1"/>
</dbReference>
<proteinExistence type="predicted"/>
<name>A0A5B2V667_9PSED</name>
<evidence type="ECO:0000256" key="3">
    <source>
        <dbReference type="ARBA" id="ARBA00023263"/>
    </source>
</evidence>
<dbReference type="PANTHER" id="PTHR33420">
    <property type="entry name" value="FIMBRIAL SUBUNIT ELFA-RELATED"/>
    <property type="match status" value="1"/>
</dbReference>
<dbReference type="AlphaFoldDB" id="A0A5B2V667"/>
<dbReference type="PANTHER" id="PTHR33420:SF31">
    <property type="entry name" value="TYPE 1 FIMBRIN D-MANNOSE SPECIFIC ADHESIN"/>
    <property type="match status" value="1"/>
</dbReference>
<keyword evidence="2 4" id="KW-0732">Signal</keyword>
<evidence type="ECO:0000313" key="9">
    <source>
        <dbReference type="Proteomes" id="UP000325296"/>
    </source>
</evidence>
<organism evidence="6 9">
    <name type="scientific">Pseudomonas brenneri</name>
    <dbReference type="NCBI Taxonomy" id="129817"/>
    <lineage>
        <taxon>Bacteria</taxon>
        <taxon>Pseudomonadati</taxon>
        <taxon>Pseudomonadota</taxon>
        <taxon>Gammaproteobacteria</taxon>
        <taxon>Pseudomonadales</taxon>
        <taxon>Pseudomonadaceae</taxon>
        <taxon>Pseudomonas</taxon>
    </lineage>
</organism>